<gene>
    <name evidence="4" type="ORF">H6H04_15520</name>
</gene>
<organism evidence="4 5">
    <name type="scientific">Winogradskyella echinorum</name>
    <dbReference type="NCBI Taxonomy" id="538189"/>
    <lineage>
        <taxon>Bacteria</taxon>
        <taxon>Pseudomonadati</taxon>
        <taxon>Bacteroidota</taxon>
        <taxon>Flavobacteriia</taxon>
        <taxon>Flavobacteriales</taxon>
        <taxon>Flavobacteriaceae</taxon>
        <taxon>Winogradskyella</taxon>
    </lineage>
</organism>
<feature type="chain" id="PRO_5045872063" evidence="2">
    <location>
        <begin position="20"/>
        <end position="177"/>
    </location>
</feature>
<comment type="caution">
    <text evidence="4">The sequence shown here is derived from an EMBL/GenBank/DDBJ whole genome shotgun (WGS) entry which is preliminary data.</text>
</comment>
<dbReference type="Gene3D" id="2.40.160.20">
    <property type="match status" value="1"/>
</dbReference>
<dbReference type="RefSeq" id="WP_186846906.1">
    <property type="nucleotide sequence ID" value="NZ_JACOME010000006.1"/>
</dbReference>
<feature type="signal peptide" evidence="2">
    <location>
        <begin position="1"/>
        <end position="19"/>
    </location>
</feature>
<evidence type="ECO:0000313" key="5">
    <source>
        <dbReference type="Proteomes" id="UP000607435"/>
    </source>
</evidence>
<reference evidence="4 5" key="1">
    <citation type="submission" date="2020-08" db="EMBL/GenBank/DDBJ databases">
        <title>Winogradskyella ouciana sp. nov., isolated from the hadal seawater of the Mariana Trench.</title>
        <authorList>
            <person name="He X."/>
        </authorList>
    </citation>
    <scope>NUCLEOTIDE SEQUENCE [LARGE SCALE GENOMIC DNA]</scope>
    <source>
        <strain evidence="4 5">KCTC 22026</strain>
    </source>
</reference>
<evidence type="ECO:0000256" key="1">
    <source>
        <dbReference type="ARBA" id="ARBA00022729"/>
    </source>
</evidence>
<evidence type="ECO:0000313" key="4">
    <source>
        <dbReference type="EMBL" id="MBC3847806.1"/>
    </source>
</evidence>
<proteinExistence type="predicted"/>
<name>A0ABR6Y4X2_9FLAO</name>
<dbReference type="SUPFAM" id="SSF56925">
    <property type="entry name" value="OMPA-like"/>
    <property type="match status" value="1"/>
</dbReference>
<dbReference type="EMBL" id="JACOME010000006">
    <property type="protein sequence ID" value="MBC3847806.1"/>
    <property type="molecule type" value="Genomic_DNA"/>
</dbReference>
<dbReference type="Pfam" id="PF13505">
    <property type="entry name" value="OMP_b-brl"/>
    <property type="match status" value="1"/>
</dbReference>
<dbReference type="InterPro" id="IPR011250">
    <property type="entry name" value="OMP/PagP_B-barrel"/>
</dbReference>
<sequence length="177" mass="20596">MRKLCFTTLLICAISITAAQDSSDLNSSMFDFGIRHGYSNWDISTDYSGYNNFQLYAGLFVETNFSERLGIRLETNYSRRGLIEVPLLLKYKISDKFEFYGGTELIYSFDSYDNYNAKDKEFGGSFIFGMQYNINKHWFIEVRYNHGFTDQFSIGRYGESPMFGKKRTISFGVGYKF</sequence>
<protein>
    <submittedName>
        <fullName evidence="4">Porin family protein</fullName>
    </submittedName>
</protein>
<evidence type="ECO:0000259" key="3">
    <source>
        <dbReference type="Pfam" id="PF13505"/>
    </source>
</evidence>
<dbReference type="Proteomes" id="UP000607435">
    <property type="component" value="Unassembled WGS sequence"/>
</dbReference>
<accession>A0ABR6Y4X2</accession>
<feature type="domain" description="Outer membrane protein beta-barrel" evidence="3">
    <location>
        <begin position="8"/>
        <end position="177"/>
    </location>
</feature>
<keyword evidence="5" id="KW-1185">Reference proteome</keyword>
<dbReference type="InterPro" id="IPR027385">
    <property type="entry name" value="Beta-barrel_OMP"/>
</dbReference>
<evidence type="ECO:0000256" key="2">
    <source>
        <dbReference type="SAM" id="SignalP"/>
    </source>
</evidence>
<keyword evidence="1 2" id="KW-0732">Signal</keyword>